<dbReference type="SMART" id="SM00382">
    <property type="entry name" value="AAA"/>
    <property type="match status" value="1"/>
</dbReference>
<dbReference type="CDD" id="cd03257">
    <property type="entry name" value="ABC_NikE_OppD_transporters"/>
    <property type="match status" value="1"/>
</dbReference>
<evidence type="ECO:0000256" key="1">
    <source>
        <dbReference type="ARBA" id="ARBA00004417"/>
    </source>
</evidence>
<keyword evidence="5 7" id="KW-0067">ATP-binding</keyword>
<keyword evidence="4" id="KW-0547">Nucleotide-binding</keyword>
<evidence type="ECO:0000313" key="7">
    <source>
        <dbReference type="EMBL" id="OWJ68511.1"/>
    </source>
</evidence>
<dbReference type="GO" id="GO:0016887">
    <property type="term" value="F:ATP hydrolysis activity"/>
    <property type="evidence" value="ECO:0007669"/>
    <property type="project" value="InterPro"/>
</dbReference>
<dbReference type="NCBIfam" id="TIGR01727">
    <property type="entry name" value="oligo_HPY"/>
    <property type="match status" value="1"/>
</dbReference>
<comment type="similarity">
    <text evidence="2">Belongs to the ABC transporter superfamily.</text>
</comment>
<dbReference type="PANTHER" id="PTHR43776">
    <property type="entry name" value="TRANSPORT ATP-BINDING PROTEIN"/>
    <property type="match status" value="1"/>
</dbReference>
<dbReference type="InterPro" id="IPR013563">
    <property type="entry name" value="Oligopep_ABC_C"/>
</dbReference>
<dbReference type="InterPro" id="IPR003439">
    <property type="entry name" value="ABC_transporter-like_ATP-bd"/>
</dbReference>
<dbReference type="PANTHER" id="PTHR43776:SF7">
    <property type="entry name" value="D,D-DIPEPTIDE TRANSPORT ATP-BINDING PROTEIN DDPF-RELATED"/>
    <property type="match status" value="1"/>
</dbReference>
<organism evidence="7 8">
    <name type="scientific">Inquilinus limosus</name>
    <dbReference type="NCBI Taxonomy" id="171674"/>
    <lineage>
        <taxon>Bacteria</taxon>
        <taxon>Pseudomonadati</taxon>
        <taxon>Pseudomonadota</taxon>
        <taxon>Alphaproteobacteria</taxon>
        <taxon>Rhodospirillales</taxon>
        <taxon>Rhodospirillaceae</taxon>
        <taxon>Inquilinus</taxon>
    </lineage>
</organism>
<evidence type="ECO:0000256" key="4">
    <source>
        <dbReference type="ARBA" id="ARBA00022741"/>
    </source>
</evidence>
<evidence type="ECO:0000259" key="6">
    <source>
        <dbReference type="PROSITE" id="PS50893"/>
    </source>
</evidence>
<sequence length="323" mass="34027">MTGAPLLSVRDLAVHFPIRGGAAKGAVVKAVDGISLELEAGRTLALVGESGCGKSTTGYAILGLERATRGSVAFEGRDVTHAAPAERRALAGAMQIVFQDPSAALDPKMRIGASIAEPLAIRGTSGAERRRRVAELLDLVGLPAGYAQRTPNELSGGQRQRVVIARALALSPKLLVCDEPVSALDVSIRSQILNLLVRLQDQLGLAYLFISHDLSVVRHIADRVAVMYLGTIVEQGDTDAVFAAPRHPYTEALLSAIPLPDPRAQRQRRKIILSGDLPSPLAAPAGCPFVSRCPIRVEDCAAIRPALRPAEGGTEAACLVRAG</sequence>
<comment type="caution">
    <text evidence="7">The sequence shown here is derived from an EMBL/GenBank/DDBJ whole genome shotgun (WGS) entry which is preliminary data.</text>
</comment>
<keyword evidence="8" id="KW-1185">Reference proteome</keyword>
<keyword evidence="3" id="KW-0813">Transport</keyword>
<feature type="domain" description="ABC transporter" evidence="6">
    <location>
        <begin position="9"/>
        <end position="254"/>
    </location>
</feature>
<dbReference type="Proteomes" id="UP000196655">
    <property type="component" value="Unassembled WGS sequence"/>
</dbReference>
<dbReference type="GO" id="GO:0055085">
    <property type="term" value="P:transmembrane transport"/>
    <property type="evidence" value="ECO:0007669"/>
    <property type="project" value="UniProtKB-ARBA"/>
</dbReference>
<dbReference type="InterPro" id="IPR003593">
    <property type="entry name" value="AAA+_ATPase"/>
</dbReference>
<dbReference type="InterPro" id="IPR027417">
    <property type="entry name" value="P-loop_NTPase"/>
</dbReference>
<dbReference type="STRING" id="1122125.GCA_000423185_06759"/>
<evidence type="ECO:0000256" key="2">
    <source>
        <dbReference type="ARBA" id="ARBA00005417"/>
    </source>
</evidence>
<dbReference type="EMBL" id="NHON01000004">
    <property type="protein sequence ID" value="OWJ68511.1"/>
    <property type="molecule type" value="Genomic_DNA"/>
</dbReference>
<dbReference type="GO" id="GO:0005524">
    <property type="term" value="F:ATP binding"/>
    <property type="evidence" value="ECO:0007669"/>
    <property type="project" value="UniProtKB-KW"/>
</dbReference>
<dbReference type="FunFam" id="3.40.50.300:FF:000016">
    <property type="entry name" value="Oligopeptide ABC transporter ATP-binding component"/>
    <property type="match status" value="1"/>
</dbReference>
<accession>A0A211ZTA2</accession>
<dbReference type="Pfam" id="PF08352">
    <property type="entry name" value="oligo_HPY"/>
    <property type="match status" value="1"/>
</dbReference>
<dbReference type="OrthoDB" id="7328866at2"/>
<evidence type="ECO:0000313" key="8">
    <source>
        <dbReference type="Proteomes" id="UP000196655"/>
    </source>
</evidence>
<dbReference type="RefSeq" id="WP_088149648.1">
    <property type="nucleotide sequence ID" value="NZ_NHON01000004.1"/>
</dbReference>
<dbReference type="PROSITE" id="PS50893">
    <property type="entry name" value="ABC_TRANSPORTER_2"/>
    <property type="match status" value="1"/>
</dbReference>
<name>A0A211ZTA2_9PROT</name>
<dbReference type="GO" id="GO:0005886">
    <property type="term" value="C:plasma membrane"/>
    <property type="evidence" value="ECO:0007669"/>
    <property type="project" value="UniProtKB-SubCell"/>
</dbReference>
<gene>
    <name evidence="7" type="ORF">BWR60_03640</name>
</gene>
<dbReference type="PROSITE" id="PS00211">
    <property type="entry name" value="ABC_TRANSPORTER_1"/>
    <property type="match status" value="1"/>
</dbReference>
<dbReference type="Gene3D" id="3.40.50.300">
    <property type="entry name" value="P-loop containing nucleotide triphosphate hydrolases"/>
    <property type="match status" value="1"/>
</dbReference>
<dbReference type="SUPFAM" id="SSF52540">
    <property type="entry name" value="P-loop containing nucleoside triphosphate hydrolases"/>
    <property type="match status" value="1"/>
</dbReference>
<dbReference type="InterPro" id="IPR017871">
    <property type="entry name" value="ABC_transporter-like_CS"/>
</dbReference>
<comment type="subcellular location">
    <subcellularLocation>
        <location evidence="1">Cell inner membrane</location>
        <topology evidence="1">Peripheral membrane protein</topology>
    </subcellularLocation>
</comment>
<reference evidence="8" key="1">
    <citation type="submission" date="2017-05" db="EMBL/GenBank/DDBJ databases">
        <authorList>
            <person name="Macchi M."/>
            <person name="Festa S."/>
            <person name="Coppotelli B.M."/>
            <person name="Morelli I.S."/>
        </authorList>
    </citation>
    <scope>NUCLEOTIDE SEQUENCE [LARGE SCALE GENOMIC DNA]</scope>
    <source>
        <strain evidence="8">I</strain>
    </source>
</reference>
<evidence type="ECO:0000256" key="3">
    <source>
        <dbReference type="ARBA" id="ARBA00022448"/>
    </source>
</evidence>
<dbReference type="AlphaFoldDB" id="A0A211ZTA2"/>
<protein>
    <submittedName>
        <fullName evidence="7">Oligopeptide ABC transporter ATP-binding protein OppF</fullName>
    </submittedName>
</protein>
<proteinExistence type="inferred from homology"/>
<evidence type="ECO:0000256" key="5">
    <source>
        <dbReference type="ARBA" id="ARBA00022840"/>
    </source>
</evidence>
<dbReference type="InterPro" id="IPR050319">
    <property type="entry name" value="ABC_transp_ATP-bind"/>
</dbReference>
<dbReference type="GO" id="GO:0015833">
    <property type="term" value="P:peptide transport"/>
    <property type="evidence" value="ECO:0007669"/>
    <property type="project" value="InterPro"/>
</dbReference>
<dbReference type="Pfam" id="PF00005">
    <property type="entry name" value="ABC_tran"/>
    <property type="match status" value="1"/>
</dbReference>